<sequence length="216" mass="25427">MGLKIFTYRFLATFSLFYFFEIFNIIFEDFDWNLTLGEEILNRLSQCRGQDAYIVLGLSSHCSDEDIKRYFKRQVVLLHSNEKNLVGADEALRLLSLAYEVIGMPEARVKYDMERNWVLLILYEKINRMRNTMSCKCGFRHSRLPVEGLPVNEARYCKRCRARHPAKHNDIWAESRLFGLKWVYYLCLDGVIYDITQWASCQLILIVRGVQGGRKS</sequence>
<feature type="transmembrane region" description="Helical" evidence="1">
    <location>
        <begin position="6"/>
        <end position="27"/>
    </location>
</feature>
<dbReference type="AlphaFoldDB" id="A0A3P7QH42"/>
<keyword evidence="1" id="KW-0472">Membrane</keyword>
<dbReference type="Gene3D" id="1.10.287.110">
    <property type="entry name" value="DnaJ domain"/>
    <property type="match status" value="1"/>
</dbReference>
<keyword evidence="1" id="KW-1133">Transmembrane helix</keyword>
<dbReference type="OrthoDB" id="1507364at2759"/>
<keyword evidence="4" id="KW-1185">Reference proteome</keyword>
<reference evidence="3 4" key="1">
    <citation type="submission" date="2018-11" db="EMBL/GenBank/DDBJ databases">
        <authorList>
            <consortium name="Pathogen Informatics"/>
        </authorList>
    </citation>
    <scope>NUCLEOTIDE SEQUENCE [LARGE SCALE GENOMIC DNA]</scope>
</reference>
<dbReference type="EMBL" id="UYYG01001152">
    <property type="protein sequence ID" value="VDN55441.1"/>
    <property type="molecule type" value="Genomic_DNA"/>
</dbReference>
<dbReference type="PANTHER" id="PTHR44665:SF1">
    <property type="entry name" value="DNAJ HOMOLOG SUBFAMILY C MEMBER 14"/>
    <property type="match status" value="1"/>
</dbReference>
<dbReference type="InterPro" id="IPR001623">
    <property type="entry name" value="DnaJ_domain"/>
</dbReference>
<dbReference type="STRING" id="318479.A0A3P7QH42"/>
<dbReference type="CDD" id="cd06257">
    <property type="entry name" value="DnaJ"/>
    <property type="match status" value="1"/>
</dbReference>
<keyword evidence="1" id="KW-0812">Transmembrane</keyword>
<dbReference type="SUPFAM" id="SSF46565">
    <property type="entry name" value="Chaperone J-domain"/>
    <property type="match status" value="1"/>
</dbReference>
<dbReference type="Pfam" id="PF00226">
    <property type="entry name" value="DnaJ"/>
    <property type="match status" value="1"/>
</dbReference>
<dbReference type="Pfam" id="PF14901">
    <property type="entry name" value="Jiv90"/>
    <property type="match status" value="1"/>
</dbReference>
<dbReference type="Proteomes" id="UP000274756">
    <property type="component" value="Unassembled WGS sequence"/>
</dbReference>
<evidence type="ECO:0000256" key="1">
    <source>
        <dbReference type="SAM" id="Phobius"/>
    </source>
</evidence>
<dbReference type="PROSITE" id="PS50076">
    <property type="entry name" value="DNAJ_2"/>
    <property type="match status" value="1"/>
</dbReference>
<name>A0A3P7QH42_DRAME</name>
<evidence type="ECO:0000259" key="2">
    <source>
        <dbReference type="PROSITE" id="PS50076"/>
    </source>
</evidence>
<feature type="domain" description="J" evidence="2">
    <location>
        <begin position="51"/>
        <end position="115"/>
    </location>
</feature>
<protein>
    <recommendedName>
        <fullName evidence="2">J domain-containing protein</fullName>
    </recommendedName>
</protein>
<accession>A0A3P7QH42</accession>
<evidence type="ECO:0000313" key="3">
    <source>
        <dbReference type="EMBL" id="VDN55441.1"/>
    </source>
</evidence>
<gene>
    <name evidence="3" type="ORF">DME_LOCUS5414</name>
</gene>
<dbReference type="InterPro" id="IPR032843">
    <property type="entry name" value="Jiv"/>
</dbReference>
<organism evidence="3 4">
    <name type="scientific">Dracunculus medinensis</name>
    <name type="common">Guinea worm</name>
    <dbReference type="NCBI Taxonomy" id="318479"/>
    <lineage>
        <taxon>Eukaryota</taxon>
        <taxon>Metazoa</taxon>
        <taxon>Ecdysozoa</taxon>
        <taxon>Nematoda</taxon>
        <taxon>Chromadorea</taxon>
        <taxon>Rhabditida</taxon>
        <taxon>Spirurina</taxon>
        <taxon>Dracunculoidea</taxon>
        <taxon>Dracunculidae</taxon>
        <taxon>Dracunculus</taxon>
    </lineage>
</organism>
<dbReference type="InterPro" id="IPR036869">
    <property type="entry name" value="J_dom_sf"/>
</dbReference>
<evidence type="ECO:0000313" key="4">
    <source>
        <dbReference type="Proteomes" id="UP000274756"/>
    </source>
</evidence>
<dbReference type="PANTHER" id="PTHR44665">
    <property type="entry name" value="DNAJ HOMOLOG SUBFAMILY C MEMBER 14"/>
    <property type="match status" value="1"/>
</dbReference>
<proteinExistence type="predicted"/>
<dbReference type="InterPro" id="IPR052317">
    <property type="entry name" value="Viral_replicn-host_int_reg"/>
</dbReference>